<name>A0A3R9PNE6_9CREN</name>
<keyword evidence="2" id="KW-0812">Transmembrane</keyword>
<dbReference type="SUPFAM" id="SSF58100">
    <property type="entry name" value="Bacterial hemolysins"/>
    <property type="match status" value="1"/>
</dbReference>
<feature type="transmembrane region" description="Helical" evidence="2">
    <location>
        <begin position="90"/>
        <end position="111"/>
    </location>
</feature>
<keyword evidence="2" id="KW-1133">Transmembrane helix</keyword>
<dbReference type="RefSeq" id="WP_161969605.1">
    <property type="nucleotide sequence ID" value="NZ_RCOS01000015.1"/>
</dbReference>
<proteinExistence type="predicted"/>
<evidence type="ECO:0008006" key="5">
    <source>
        <dbReference type="Google" id="ProtNLM"/>
    </source>
</evidence>
<evidence type="ECO:0000256" key="1">
    <source>
        <dbReference type="SAM" id="Coils"/>
    </source>
</evidence>
<feature type="non-terminal residue" evidence="3">
    <location>
        <position position="1"/>
    </location>
</feature>
<evidence type="ECO:0000256" key="2">
    <source>
        <dbReference type="SAM" id="Phobius"/>
    </source>
</evidence>
<dbReference type="Gene3D" id="1.20.5.170">
    <property type="match status" value="1"/>
</dbReference>
<protein>
    <recommendedName>
        <fullName evidence="5">DUF1640 domain-containing protein</fullName>
    </recommendedName>
</protein>
<dbReference type="Proteomes" id="UP000277582">
    <property type="component" value="Unassembled WGS sequence"/>
</dbReference>
<feature type="coiled-coil region" evidence="1">
    <location>
        <begin position="42"/>
        <end position="83"/>
    </location>
</feature>
<dbReference type="AlphaFoldDB" id="A0A3R9PNE6"/>
<dbReference type="EMBL" id="RCOS01000015">
    <property type="protein sequence ID" value="RSN78627.1"/>
    <property type="molecule type" value="Genomic_DNA"/>
</dbReference>
<sequence>IDEIGADKRLKMRLAELIISEPDVRLFMINSILPDVAKKEDIRELRSEIAQLRGEMAQLRGEIAQLRGEISQLRGEIDQLRREMYSNFKWTIGIILTIWGATVIPILLRLIGAI</sequence>
<organism evidence="3 4">
    <name type="scientific">Candidatus Methanodesulfokora washburnensis</name>
    <dbReference type="NCBI Taxonomy" id="2478471"/>
    <lineage>
        <taxon>Archaea</taxon>
        <taxon>Thermoproteota</taxon>
        <taxon>Candidatus Korarchaeia</taxon>
        <taxon>Candidatus Korarchaeia incertae sedis</taxon>
        <taxon>Candidatus Methanodesulfokora</taxon>
    </lineage>
</organism>
<comment type="caution">
    <text evidence="3">The sequence shown here is derived from an EMBL/GenBank/DDBJ whole genome shotgun (WGS) entry which is preliminary data.</text>
</comment>
<gene>
    <name evidence="3" type="ORF">D6D85_00735</name>
</gene>
<accession>A0A3R9PNE6</accession>
<keyword evidence="1" id="KW-0175">Coiled coil</keyword>
<reference evidence="3 4" key="1">
    <citation type="submission" date="2018-10" db="EMBL/GenBank/DDBJ databases">
        <title>Co-occurring genomic capacity for anaerobic methane metabolism and dissimilatory sulfite reduction discovered in the Korarchaeota.</title>
        <authorList>
            <person name="Mckay L.J."/>
            <person name="Dlakic M."/>
            <person name="Fields M.W."/>
            <person name="Delmont T.O."/>
            <person name="Eren A.M."/>
            <person name="Jay Z.J."/>
            <person name="Klingelsmith K.B."/>
            <person name="Rusch D.B."/>
            <person name="Inskeep W.P."/>
        </authorList>
    </citation>
    <scope>NUCLEOTIDE SEQUENCE [LARGE SCALE GENOMIC DNA]</scope>
    <source>
        <strain evidence="3 4">MDKW</strain>
    </source>
</reference>
<evidence type="ECO:0000313" key="4">
    <source>
        <dbReference type="Proteomes" id="UP000277582"/>
    </source>
</evidence>
<keyword evidence="2" id="KW-0472">Membrane</keyword>
<evidence type="ECO:0000313" key="3">
    <source>
        <dbReference type="EMBL" id="RSN78627.1"/>
    </source>
</evidence>
<keyword evidence="4" id="KW-1185">Reference proteome</keyword>